<dbReference type="EMBL" id="JBHLZU010000014">
    <property type="protein sequence ID" value="MFB9905648.1"/>
    <property type="molecule type" value="Genomic_DNA"/>
</dbReference>
<name>A0ABV5ZXM8_9PSEU</name>
<protein>
    <submittedName>
        <fullName evidence="2">Uncharacterized protein</fullName>
    </submittedName>
</protein>
<keyword evidence="3" id="KW-1185">Reference proteome</keyword>
<organism evidence="2 3">
    <name type="scientific">Allokutzneria oryzae</name>
    <dbReference type="NCBI Taxonomy" id="1378989"/>
    <lineage>
        <taxon>Bacteria</taxon>
        <taxon>Bacillati</taxon>
        <taxon>Actinomycetota</taxon>
        <taxon>Actinomycetes</taxon>
        <taxon>Pseudonocardiales</taxon>
        <taxon>Pseudonocardiaceae</taxon>
        <taxon>Allokutzneria</taxon>
    </lineage>
</organism>
<dbReference type="RefSeq" id="WP_377852951.1">
    <property type="nucleotide sequence ID" value="NZ_JBHLZU010000014.1"/>
</dbReference>
<keyword evidence="1" id="KW-1133">Transmembrane helix</keyword>
<evidence type="ECO:0000313" key="3">
    <source>
        <dbReference type="Proteomes" id="UP001589693"/>
    </source>
</evidence>
<keyword evidence="1" id="KW-0812">Transmembrane</keyword>
<dbReference type="Proteomes" id="UP001589693">
    <property type="component" value="Unassembled WGS sequence"/>
</dbReference>
<feature type="transmembrane region" description="Helical" evidence="1">
    <location>
        <begin position="45"/>
        <end position="78"/>
    </location>
</feature>
<evidence type="ECO:0000256" key="1">
    <source>
        <dbReference type="SAM" id="Phobius"/>
    </source>
</evidence>
<comment type="caution">
    <text evidence="2">The sequence shown here is derived from an EMBL/GenBank/DDBJ whole genome shotgun (WGS) entry which is preliminary data.</text>
</comment>
<keyword evidence="1" id="KW-0472">Membrane</keyword>
<gene>
    <name evidence="2" type="ORF">ACFFQA_17075</name>
</gene>
<proteinExistence type="predicted"/>
<sequence length="88" mass="8914">MAIEDHYVQQRAGSTARCFGGHLTGIVAPSPITALPVRGVRLPAAALAAMLVAGLGIVGGGPAVPAAVASFLVAAMLFRFGRNGDEWT</sequence>
<accession>A0ABV5ZXM8</accession>
<reference evidence="2 3" key="1">
    <citation type="submission" date="2024-09" db="EMBL/GenBank/DDBJ databases">
        <authorList>
            <person name="Sun Q."/>
            <person name="Mori K."/>
        </authorList>
    </citation>
    <scope>NUCLEOTIDE SEQUENCE [LARGE SCALE GENOMIC DNA]</scope>
    <source>
        <strain evidence="2 3">TBRC 7907</strain>
    </source>
</reference>
<evidence type="ECO:0000313" key="2">
    <source>
        <dbReference type="EMBL" id="MFB9905648.1"/>
    </source>
</evidence>